<dbReference type="Proteomes" id="UP001272137">
    <property type="component" value="Unassembled WGS sequence"/>
</dbReference>
<proteinExistence type="predicted"/>
<sequence>MTIARSARLPCAKPTRRPAGWLRACVAVRAGFVPPRLARGAPPHRAAVCRAPADRERMLRMSPCVVARRMATSRAPSPHRRIA</sequence>
<reference evidence="1" key="1">
    <citation type="submission" date="2018-08" db="EMBL/GenBank/DDBJ databases">
        <title>Identification of Burkholderia cepacia strains that express a Burkholderia pseudomallei-like capsular polysaccharide.</title>
        <authorList>
            <person name="Burtnick M.N."/>
            <person name="Vongsouvath M."/>
            <person name="Newton P."/>
            <person name="Wuthiekanun V."/>
            <person name="Limmathurotsakul D."/>
            <person name="Brett P.J."/>
            <person name="Chantratita N."/>
            <person name="Dance D.A."/>
        </authorList>
    </citation>
    <scope>NUCLEOTIDE SEQUENCE</scope>
    <source>
        <strain evidence="1">SBXCC001</strain>
    </source>
</reference>
<accession>A0AAW9D2K7</accession>
<comment type="caution">
    <text evidence="1">The sequence shown here is derived from an EMBL/GenBank/DDBJ whole genome shotgun (WGS) entry which is preliminary data.</text>
</comment>
<name>A0AAW9D2K7_BURTH</name>
<evidence type="ECO:0000313" key="2">
    <source>
        <dbReference type="Proteomes" id="UP001272137"/>
    </source>
</evidence>
<protein>
    <submittedName>
        <fullName evidence="1">Uncharacterized protein</fullName>
    </submittedName>
</protein>
<evidence type="ECO:0000313" key="1">
    <source>
        <dbReference type="EMBL" id="MDW9254501.1"/>
    </source>
</evidence>
<dbReference type="EMBL" id="QXCT01000002">
    <property type="protein sequence ID" value="MDW9254501.1"/>
    <property type="molecule type" value="Genomic_DNA"/>
</dbReference>
<organism evidence="1 2">
    <name type="scientific">Burkholderia thailandensis</name>
    <dbReference type="NCBI Taxonomy" id="57975"/>
    <lineage>
        <taxon>Bacteria</taxon>
        <taxon>Pseudomonadati</taxon>
        <taxon>Pseudomonadota</taxon>
        <taxon>Betaproteobacteria</taxon>
        <taxon>Burkholderiales</taxon>
        <taxon>Burkholderiaceae</taxon>
        <taxon>Burkholderia</taxon>
        <taxon>pseudomallei group</taxon>
    </lineage>
</organism>
<gene>
    <name evidence="1" type="ORF">C7S16_3302</name>
</gene>
<dbReference type="AlphaFoldDB" id="A0AAW9D2K7"/>